<dbReference type="GO" id="GO:0005576">
    <property type="term" value="C:extracellular region"/>
    <property type="evidence" value="ECO:0007669"/>
    <property type="project" value="UniProtKB-SubCell"/>
</dbReference>
<sequence length="319" mass="33322">METFIQGGPKGETVFGSDGDDKILGSGGGDWLEGRGGVDYISAGYGSDRSMGGEGNDKILGEQGFDHLSGDNGRYKPRIVGEDNDFIDGGPNDDYIYVGDGKDYLTGGADKDTFVFQFHDPVPGVDSSGSGEPVDPKPWMLPDYPEWPGEEDDPLIGGWEEDDPLIGDEPGEPGGALGVSGVPDITTIQDFDPKEDTFAFDAVGLYNDGFGANFINNASPESGHPVSSFYSGKASDANGEHVVVITDKSFTSASDAANAISGETVGDIIVYHSDGRTGLASLAYVTAENQAEDFTHLGGVDSLADLAGLGLTASDFTFV</sequence>
<organism evidence="4 5">
    <name type="scientific">Mesorhizobium erdmanii</name>
    <dbReference type="NCBI Taxonomy" id="1777866"/>
    <lineage>
        <taxon>Bacteria</taxon>
        <taxon>Pseudomonadati</taxon>
        <taxon>Pseudomonadota</taxon>
        <taxon>Alphaproteobacteria</taxon>
        <taxon>Hyphomicrobiales</taxon>
        <taxon>Phyllobacteriaceae</taxon>
        <taxon>Mesorhizobium</taxon>
    </lineage>
</organism>
<comment type="subcellular location">
    <subcellularLocation>
        <location evidence="1">Secreted</location>
    </subcellularLocation>
</comment>
<dbReference type="InterPro" id="IPR018511">
    <property type="entry name" value="Hemolysin-typ_Ca-bd_CS"/>
</dbReference>
<keyword evidence="2" id="KW-0964">Secreted</keyword>
<evidence type="ECO:0000256" key="3">
    <source>
        <dbReference type="SAM" id="MobiDB-lite"/>
    </source>
</evidence>
<evidence type="ECO:0000313" key="5">
    <source>
        <dbReference type="Proteomes" id="UP000503339"/>
    </source>
</evidence>
<name>A0A6M7UQA4_9HYPH</name>
<dbReference type="Gene3D" id="2.150.10.10">
    <property type="entry name" value="Serralysin-like metalloprotease, C-terminal"/>
    <property type="match status" value="2"/>
</dbReference>
<dbReference type="SUPFAM" id="SSF51120">
    <property type="entry name" value="beta-Roll"/>
    <property type="match status" value="1"/>
</dbReference>
<gene>
    <name evidence="4" type="ORF">EB233_31205</name>
</gene>
<protein>
    <submittedName>
        <fullName evidence="4">Calcium-binding protein</fullName>
    </submittedName>
</protein>
<evidence type="ECO:0000256" key="2">
    <source>
        <dbReference type="ARBA" id="ARBA00022525"/>
    </source>
</evidence>
<dbReference type="KEGG" id="merd:EB233_31205"/>
<dbReference type="InterPro" id="IPR001343">
    <property type="entry name" value="Hemolysn_Ca-bd"/>
</dbReference>
<dbReference type="Pfam" id="PF00353">
    <property type="entry name" value="HemolysinCabind"/>
    <property type="match status" value="3"/>
</dbReference>
<dbReference type="EMBL" id="CP033361">
    <property type="protein sequence ID" value="QKC80219.1"/>
    <property type="molecule type" value="Genomic_DNA"/>
</dbReference>
<evidence type="ECO:0000313" key="4">
    <source>
        <dbReference type="EMBL" id="QKC80219.1"/>
    </source>
</evidence>
<dbReference type="RefSeq" id="WP_064990759.1">
    <property type="nucleotide sequence ID" value="NZ_CP033361.1"/>
</dbReference>
<dbReference type="PANTHER" id="PTHR38340">
    <property type="entry name" value="S-LAYER PROTEIN"/>
    <property type="match status" value="1"/>
</dbReference>
<keyword evidence="5" id="KW-1185">Reference proteome</keyword>
<reference evidence="4 5" key="1">
    <citation type="submission" date="2018-10" db="EMBL/GenBank/DDBJ databases">
        <authorList>
            <person name="Perry B.J."/>
            <person name="Sullivan J.T."/>
            <person name="Murphy R.J.T."/>
            <person name="Ramsay J.P."/>
            <person name="Ronson C.W."/>
        </authorList>
    </citation>
    <scope>NUCLEOTIDE SEQUENCE [LARGE SCALE GENOMIC DNA]</scope>
    <source>
        <strain evidence="4 5">NZP2014</strain>
    </source>
</reference>
<dbReference type="GO" id="GO:0005509">
    <property type="term" value="F:calcium ion binding"/>
    <property type="evidence" value="ECO:0007669"/>
    <property type="project" value="InterPro"/>
</dbReference>
<dbReference type="InterPro" id="IPR050557">
    <property type="entry name" value="RTX_toxin/Mannuronan_C5-epim"/>
</dbReference>
<accession>A0A6M7UQA4</accession>
<dbReference type="InterPro" id="IPR011049">
    <property type="entry name" value="Serralysin-like_metalloprot_C"/>
</dbReference>
<feature type="region of interest" description="Disordered" evidence="3">
    <location>
        <begin position="1"/>
        <end position="20"/>
    </location>
</feature>
<dbReference type="PANTHER" id="PTHR38340:SF1">
    <property type="entry name" value="S-LAYER PROTEIN"/>
    <property type="match status" value="1"/>
</dbReference>
<evidence type="ECO:0000256" key="1">
    <source>
        <dbReference type="ARBA" id="ARBA00004613"/>
    </source>
</evidence>
<dbReference type="Proteomes" id="UP000503339">
    <property type="component" value="Chromosome"/>
</dbReference>
<dbReference type="PRINTS" id="PR00313">
    <property type="entry name" value="CABNDNGRPT"/>
</dbReference>
<dbReference type="PROSITE" id="PS00330">
    <property type="entry name" value="HEMOLYSIN_CALCIUM"/>
    <property type="match status" value="1"/>
</dbReference>
<dbReference type="AlphaFoldDB" id="A0A6M7UQA4"/>
<proteinExistence type="predicted"/>